<dbReference type="AlphaFoldDB" id="A0A218Z1R6"/>
<sequence length="191" mass="20307">MQPTTSDATPIFSHQTLDALAGSFVTPNRAPAGAGDTFRRAGQRPAKRGGGAFPLPAASIPGLLEMPSFSPTFSLFPLHISHLAISPPPPDQDTSSIAAGVDVTSAPPASLRVDVLPSAERAREKDEEQKALLARPQLPVVPRCLPAMTRPESPAAVCQQEDEPEDEPENEPENEMQPSPTAQRDARSYPT</sequence>
<proteinExistence type="predicted"/>
<dbReference type="Proteomes" id="UP000242519">
    <property type="component" value="Unassembled WGS sequence"/>
</dbReference>
<protein>
    <submittedName>
        <fullName evidence="2">Uncharacterized protein</fullName>
    </submittedName>
</protein>
<evidence type="ECO:0000313" key="3">
    <source>
        <dbReference type="Proteomes" id="UP000242519"/>
    </source>
</evidence>
<evidence type="ECO:0000256" key="1">
    <source>
        <dbReference type="SAM" id="MobiDB-lite"/>
    </source>
</evidence>
<dbReference type="EMBL" id="MZNU01000266">
    <property type="protein sequence ID" value="OWP01624.1"/>
    <property type="molecule type" value="Genomic_DNA"/>
</dbReference>
<accession>A0A218Z1R6</accession>
<evidence type="ECO:0000313" key="2">
    <source>
        <dbReference type="EMBL" id="OWP01624.1"/>
    </source>
</evidence>
<feature type="region of interest" description="Disordered" evidence="1">
    <location>
        <begin position="120"/>
        <end position="191"/>
    </location>
</feature>
<keyword evidence="3" id="KW-1185">Reference proteome</keyword>
<organism evidence="2 3">
    <name type="scientific">Diplocarpon coronariae</name>
    <dbReference type="NCBI Taxonomy" id="2795749"/>
    <lineage>
        <taxon>Eukaryota</taxon>
        <taxon>Fungi</taxon>
        <taxon>Dikarya</taxon>
        <taxon>Ascomycota</taxon>
        <taxon>Pezizomycotina</taxon>
        <taxon>Leotiomycetes</taxon>
        <taxon>Helotiales</taxon>
        <taxon>Drepanopezizaceae</taxon>
        <taxon>Diplocarpon</taxon>
    </lineage>
</organism>
<feature type="compositionally biased region" description="Basic and acidic residues" evidence="1">
    <location>
        <begin position="120"/>
        <end position="130"/>
    </location>
</feature>
<dbReference type="InParanoid" id="A0A218Z1R6"/>
<feature type="compositionally biased region" description="Acidic residues" evidence="1">
    <location>
        <begin position="160"/>
        <end position="174"/>
    </location>
</feature>
<name>A0A218Z1R6_9HELO</name>
<reference evidence="2 3" key="1">
    <citation type="submission" date="2017-04" db="EMBL/GenBank/DDBJ databases">
        <title>Draft genome sequence of Marssonina coronaria NL1: causal agent of apple blotch.</title>
        <authorList>
            <person name="Cheng Q."/>
        </authorList>
    </citation>
    <scope>NUCLEOTIDE SEQUENCE [LARGE SCALE GENOMIC DNA]</scope>
    <source>
        <strain evidence="2 3">NL1</strain>
    </source>
</reference>
<feature type="region of interest" description="Disordered" evidence="1">
    <location>
        <begin position="28"/>
        <end position="52"/>
    </location>
</feature>
<gene>
    <name evidence="2" type="ORF">B2J93_2140</name>
</gene>
<comment type="caution">
    <text evidence="2">The sequence shown here is derived from an EMBL/GenBank/DDBJ whole genome shotgun (WGS) entry which is preliminary data.</text>
</comment>